<dbReference type="InterPro" id="IPR029470">
    <property type="entry name" value="PDDEXK_4"/>
</dbReference>
<evidence type="ECO:0008006" key="3">
    <source>
        <dbReference type="Google" id="ProtNLM"/>
    </source>
</evidence>
<protein>
    <recommendedName>
        <fullName evidence="3">PD-(D/E)XK nuclease family protein</fullName>
    </recommendedName>
</protein>
<dbReference type="OrthoDB" id="6796607at2"/>
<sequence>MIQKITPNIFRLATKELTQDSFFVWLLLWADQAHSAIDPALNRAAQDFVKLLVGQSGDYKVLNVNAGRQLQNIDLWAEVNDEYFICIEDKTNTGAHSGQLSRYKEFILERYNGKPHILRFVYLKTGNESTATLNLIREQDGYTVIDRKAVLQILNSHQVNNNIFNDFCAYLSALEELTTSYASFDIVNNEMSAAEGFYVELQQLIPEWTDWKYVSNPTGGFLGFWYHWVKAESFELYIQIENRLKSDIRVTIKISGLDLKIETLNQVCSEVRLLGLEYGLDIVRPKKYRLGKTSTLAIVDNAVPQTINHLIDMPQLLLTLQSIQVVLDLYAANTSMN</sequence>
<organism evidence="1 2">
    <name type="scientific">Dyadobacter flavalbus</name>
    <dbReference type="NCBI Taxonomy" id="2579942"/>
    <lineage>
        <taxon>Bacteria</taxon>
        <taxon>Pseudomonadati</taxon>
        <taxon>Bacteroidota</taxon>
        <taxon>Cytophagia</taxon>
        <taxon>Cytophagales</taxon>
        <taxon>Spirosomataceae</taxon>
        <taxon>Dyadobacter</taxon>
    </lineage>
</organism>
<name>A0A5M8QRR4_9BACT</name>
<evidence type="ECO:0000313" key="1">
    <source>
        <dbReference type="EMBL" id="KAA6438947.1"/>
    </source>
</evidence>
<keyword evidence="2" id="KW-1185">Reference proteome</keyword>
<gene>
    <name evidence="1" type="ORF">FEM33_15025</name>
</gene>
<accession>A0A5M8QRR4</accession>
<proteinExistence type="predicted"/>
<comment type="caution">
    <text evidence="1">The sequence shown here is derived from an EMBL/GenBank/DDBJ whole genome shotgun (WGS) entry which is preliminary data.</text>
</comment>
<dbReference type="RefSeq" id="WP_139012843.1">
    <property type="nucleotide sequence ID" value="NZ_VBSN01000040.1"/>
</dbReference>
<reference evidence="1 2" key="1">
    <citation type="submission" date="2019-05" db="EMBL/GenBank/DDBJ databases">
        <authorList>
            <person name="Qu J.-H."/>
        </authorList>
    </citation>
    <scope>NUCLEOTIDE SEQUENCE [LARGE SCALE GENOMIC DNA]</scope>
    <source>
        <strain evidence="1 2">NS28</strain>
    </source>
</reference>
<evidence type="ECO:0000313" key="2">
    <source>
        <dbReference type="Proteomes" id="UP000323994"/>
    </source>
</evidence>
<dbReference type="Proteomes" id="UP000323994">
    <property type="component" value="Unassembled WGS sequence"/>
</dbReference>
<dbReference type="Pfam" id="PF14281">
    <property type="entry name" value="PDDEXK_4"/>
    <property type="match status" value="1"/>
</dbReference>
<dbReference type="AlphaFoldDB" id="A0A5M8QRR4"/>
<dbReference type="EMBL" id="VBSN01000040">
    <property type="protein sequence ID" value="KAA6438947.1"/>
    <property type="molecule type" value="Genomic_DNA"/>
</dbReference>